<dbReference type="PANTHER" id="PTHR34835">
    <property type="entry name" value="OS07G0283600 PROTEIN-RELATED"/>
    <property type="match status" value="1"/>
</dbReference>
<evidence type="ECO:0000313" key="12">
    <source>
        <dbReference type="Proteomes" id="UP001231189"/>
    </source>
</evidence>
<dbReference type="Gene3D" id="3.40.395.10">
    <property type="entry name" value="Adenoviral Proteinase, Chain A"/>
    <property type="match status" value="1"/>
</dbReference>
<gene>
    <name evidence="11" type="ORF">QYE76_019964</name>
</gene>
<dbReference type="InterPro" id="IPR015300">
    <property type="entry name" value="DNA-bd_pseudobarrel_sf"/>
</dbReference>
<dbReference type="GO" id="GO:0003677">
    <property type="term" value="F:DNA binding"/>
    <property type="evidence" value="ECO:0007669"/>
    <property type="project" value="UniProtKB-KW"/>
</dbReference>
<keyword evidence="12" id="KW-1185">Reference proteome</keyword>
<comment type="caution">
    <text evidence="11">The sequence shown here is derived from an EMBL/GenBank/DDBJ whole genome shotgun (WGS) entry which is preliminary data.</text>
</comment>
<dbReference type="GO" id="GO:0006508">
    <property type="term" value="P:proteolysis"/>
    <property type="evidence" value="ECO:0007669"/>
    <property type="project" value="UniProtKB-KW"/>
</dbReference>
<keyword evidence="6" id="KW-0238">DNA-binding</keyword>
<dbReference type="Proteomes" id="UP001231189">
    <property type="component" value="Unassembled WGS sequence"/>
</dbReference>
<dbReference type="GO" id="GO:0008234">
    <property type="term" value="F:cysteine-type peptidase activity"/>
    <property type="evidence" value="ECO:0007669"/>
    <property type="project" value="InterPro"/>
</dbReference>
<evidence type="ECO:0000256" key="3">
    <source>
        <dbReference type="ARBA" id="ARBA00022670"/>
    </source>
</evidence>
<keyword evidence="3" id="KW-0645">Protease</keyword>
<dbReference type="SUPFAM" id="SSF54001">
    <property type="entry name" value="Cysteine proteinases"/>
    <property type="match status" value="1"/>
</dbReference>
<keyword evidence="4" id="KW-0378">Hydrolase</keyword>
<dbReference type="SUPFAM" id="SSF101936">
    <property type="entry name" value="DNA-binding pseudobarrel domain"/>
    <property type="match status" value="1"/>
</dbReference>
<feature type="domain" description="TF-B3" evidence="10">
    <location>
        <begin position="639"/>
        <end position="735"/>
    </location>
</feature>
<feature type="compositionally biased region" description="Basic and acidic residues" evidence="9">
    <location>
        <begin position="426"/>
        <end position="456"/>
    </location>
</feature>
<dbReference type="SMART" id="SM01019">
    <property type="entry name" value="B3"/>
    <property type="match status" value="1"/>
</dbReference>
<dbReference type="InterPro" id="IPR038765">
    <property type="entry name" value="Papain-like_cys_pep_sf"/>
</dbReference>
<dbReference type="InterPro" id="IPR003340">
    <property type="entry name" value="B3_DNA-bd"/>
</dbReference>
<comment type="subcellular location">
    <subcellularLocation>
        <location evidence="1">Nucleus</location>
    </subcellularLocation>
</comment>
<dbReference type="AlphaFoldDB" id="A0AAD8VNM9"/>
<keyword evidence="5" id="KW-0805">Transcription regulation</keyword>
<feature type="region of interest" description="Disordered" evidence="9">
    <location>
        <begin position="277"/>
        <end position="381"/>
    </location>
</feature>
<evidence type="ECO:0000256" key="2">
    <source>
        <dbReference type="ARBA" id="ARBA00005234"/>
    </source>
</evidence>
<feature type="compositionally biased region" description="Basic residues" evidence="9">
    <location>
        <begin position="230"/>
        <end position="240"/>
    </location>
</feature>
<feature type="region of interest" description="Disordered" evidence="9">
    <location>
        <begin position="220"/>
        <end position="253"/>
    </location>
</feature>
<evidence type="ECO:0000313" key="11">
    <source>
        <dbReference type="EMBL" id="KAK1614447.1"/>
    </source>
</evidence>
<evidence type="ECO:0000256" key="8">
    <source>
        <dbReference type="ARBA" id="ARBA00023242"/>
    </source>
</evidence>
<dbReference type="CDD" id="cd10017">
    <property type="entry name" value="B3_DNA"/>
    <property type="match status" value="1"/>
</dbReference>
<dbReference type="Pfam" id="PF02362">
    <property type="entry name" value="B3"/>
    <property type="match status" value="1"/>
</dbReference>
<dbReference type="EMBL" id="JAUUTY010000006">
    <property type="protein sequence ID" value="KAK1614447.1"/>
    <property type="molecule type" value="Genomic_DNA"/>
</dbReference>
<dbReference type="PANTHER" id="PTHR34835:SF50">
    <property type="entry name" value="AMINOTRANSFERASE-LIKE PLANT MOBILE DOMAIN-CONTAINING PROTEIN"/>
    <property type="match status" value="1"/>
</dbReference>
<dbReference type="Pfam" id="PF02902">
    <property type="entry name" value="Peptidase_C48"/>
    <property type="match status" value="1"/>
</dbReference>
<evidence type="ECO:0000256" key="7">
    <source>
        <dbReference type="ARBA" id="ARBA00023163"/>
    </source>
</evidence>
<accession>A0AAD8VNM9</accession>
<dbReference type="PROSITE" id="PS50863">
    <property type="entry name" value="B3"/>
    <property type="match status" value="1"/>
</dbReference>
<evidence type="ECO:0000256" key="9">
    <source>
        <dbReference type="SAM" id="MobiDB-lite"/>
    </source>
</evidence>
<dbReference type="InterPro" id="IPR003653">
    <property type="entry name" value="Peptidase_C48_C"/>
</dbReference>
<organism evidence="11 12">
    <name type="scientific">Lolium multiflorum</name>
    <name type="common">Italian ryegrass</name>
    <name type="synonym">Lolium perenne subsp. multiflorum</name>
    <dbReference type="NCBI Taxonomy" id="4521"/>
    <lineage>
        <taxon>Eukaryota</taxon>
        <taxon>Viridiplantae</taxon>
        <taxon>Streptophyta</taxon>
        <taxon>Embryophyta</taxon>
        <taxon>Tracheophyta</taxon>
        <taxon>Spermatophyta</taxon>
        <taxon>Magnoliopsida</taxon>
        <taxon>Liliopsida</taxon>
        <taxon>Poales</taxon>
        <taxon>Poaceae</taxon>
        <taxon>BOP clade</taxon>
        <taxon>Pooideae</taxon>
        <taxon>Poodae</taxon>
        <taxon>Poeae</taxon>
        <taxon>Poeae Chloroplast Group 2 (Poeae type)</taxon>
        <taxon>Loliodinae</taxon>
        <taxon>Loliinae</taxon>
        <taxon>Lolium</taxon>
    </lineage>
</organism>
<feature type="compositionally biased region" description="Polar residues" evidence="9">
    <location>
        <begin position="320"/>
        <end position="330"/>
    </location>
</feature>
<name>A0AAD8VNM9_LOLMU</name>
<reference evidence="11" key="1">
    <citation type="submission" date="2023-07" db="EMBL/GenBank/DDBJ databases">
        <title>A chromosome-level genome assembly of Lolium multiflorum.</title>
        <authorList>
            <person name="Chen Y."/>
            <person name="Copetti D."/>
            <person name="Kolliker R."/>
            <person name="Studer B."/>
        </authorList>
    </citation>
    <scope>NUCLEOTIDE SEQUENCE</scope>
    <source>
        <strain evidence="11">02402/16</strain>
        <tissue evidence="11">Leaf</tissue>
    </source>
</reference>
<evidence type="ECO:0000256" key="1">
    <source>
        <dbReference type="ARBA" id="ARBA00004123"/>
    </source>
</evidence>
<dbReference type="Gene3D" id="2.40.330.10">
    <property type="entry name" value="DNA-binding pseudobarrel domain"/>
    <property type="match status" value="1"/>
</dbReference>
<evidence type="ECO:0000256" key="5">
    <source>
        <dbReference type="ARBA" id="ARBA00023015"/>
    </source>
</evidence>
<sequence length="752" mass="84688">MFKAFDPESEKFNLQLDQPSISIKGVDVEEIFGLKDKSADGLDIDTILFEDGRFAENQIPPHFLNKLTGSLSIDGLISDAIKSGLADDDFLRRAALVALGTVLAPTSTETVPLEYWAIVKYVSRLKKLNFNRFTRDFLITNIKKLGGEYEKVRWPCGNLALLQYIYYEKVRPIGSPLTSSRPLMRNWTEEEAKKRDNVDYNDGRGVGLIDDDISAKHRREVIHTPDVVPKSKRKQSKRAKAAASSMNTPGPVDDSIMEVMFEQKLLKMLNSKGVAYRAGKADMSDDEDQEEEAKKEGVASTPSHGGLPPKDFMDMDVTKSDGSASWLNSVKDQHDDELEDASKKSEPVEDSNFVTPTDKKKTASAGYTTPAPKHGDTPEVPIIIDDKATPESSCSGPIDLTLPDASEEFESLNTICRKAIQSGKKEERKDDVCAKKEERKDDVYGKKEEKKDDVCGKRRRKPPRKLSSPSIVMTSKCPKRLRRAVRKGPEALFNNEYATDGSNQLTPEIIDAAVEYIRITMKSTKKGRSGKTVYENADGARASAEFLKPILDSGWLCGAAYFSVNISGCHWVTVVMHSDKEEFQVLDSLWSLDQSKRFVELLREEIYKDIEFANNEFMSNKYPDVSKWEIKSYPIPKQRDTFTLRIDDDPLGIKRLPDKFAEFVDGVEPAELQLREACCNFCRWRVEVLFDGQGKMYLHTGWDKFARYLDLEPGCLLTFLYEGNGDMVVKVFDGTSCRRHYHISESSSSADS</sequence>
<proteinExistence type="inferred from homology"/>
<dbReference type="GO" id="GO:0005634">
    <property type="term" value="C:nucleus"/>
    <property type="evidence" value="ECO:0007669"/>
    <property type="project" value="UniProtKB-SubCell"/>
</dbReference>
<evidence type="ECO:0000256" key="4">
    <source>
        <dbReference type="ARBA" id="ARBA00022801"/>
    </source>
</evidence>
<keyword evidence="7" id="KW-0804">Transcription</keyword>
<protein>
    <recommendedName>
        <fullName evidence="10">TF-B3 domain-containing protein</fullName>
    </recommendedName>
</protein>
<evidence type="ECO:0000256" key="6">
    <source>
        <dbReference type="ARBA" id="ARBA00023125"/>
    </source>
</evidence>
<evidence type="ECO:0000259" key="10">
    <source>
        <dbReference type="PROSITE" id="PS50863"/>
    </source>
</evidence>
<keyword evidence="8" id="KW-0539">Nucleus</keyword>
<comment type="similarity">
    <text evidence="2">Belongs to the peptidase C48 family.</text>
</comment>
<feature type="region of interest" description="Disordered" evidence="9">
    <location>
        <begin position="426"/>
        <end position="471"/>
    </location>
</feature>